<evidence type="ECO:0000259" key="5">
    <source>
        <dbReference type="PROSITE" id="PS50114"/>
    </source>
</evidence>
<keyword evidence="3" id="KW-0863">Zinc-finger</keyword>
<dbReference type="AlphaFoldDB" id="A0AAW1SGD3"/>
<feature type="compositionally biased region" description="Acidic residues" evidence="4">
    <location>
        <begin position="388"/>
        <end position="399"/>
    </location>
</feature>
<feature type="compositionally biased region" description="Basic and acidic residues" evidence="4">
    <location>
        <begin position="810"/>
        <end position="822"/>
    </location>
</feature>
<accession>A0AAW1SGD3</accession>
<proteinExistence type="predicted"/>
<evidence type="ECO:0000256" key="2">
    <source>
        <dbReference type="ARBA" id="ARBA00048655"/>
    </source>
</evidence>
<sequence length="1208" mass="127066">MVAQLVRRTEEDVKAAWGLRGACSSRCMGWSDQFATSMSGEAILGRGVRLEALVSSLGGGMARKDAALLGALAAQFAACTLPLPAFVINAARLAGRDAFVNATHALEGIKPQREPLGGAASSPARGPLVAGSLGAQARSLLVLEKPWDFVEGMFWDALWPRMRDGGWAADLRATGTGFCPPGASAPPLSCVASVLHFLVLDEGRVKRAAPDAALAVAAAVPLPPKKRHLGAAKQRAPASPTAVVHVRVGAPASGKVCANCLTSATTLWRKNRAHTQDLCNACGCYEMTNKVPRPRHLFLKDRYGSSGAAPRPARQPAAAAAACASSDDGSDASAAPAPRGGRQRKLSADAAEAGCPEGGLARGRERRKRRLRDWGEDALEAADAGSGGEDDEWSPEEVAEAVQDSREAARDRLIAKLLGQSSTRDAQDSQAVHDEVAAMLGANLVSYKLRKGGDGHAVPVGAAYGAPLPSAPSAAPTGGLARSMSLPIRKFRIRVPKAAPAPAESDADHDRCAETTTCANCGVTKTPLWRHDKATGQAFCNACGIYHKTHGRPRPHRLQKGSVHVGGVKKPAGSARGGSAGAVAAAAAHPATQFAAAAAALKNRLAPARSGDLGASAHGLLAGTHLSLSADVAASAARTAEQYSALAALAVAVPPPPQSLAAKPAAPLMVPNKADARVIVQAYYVPHQEAQAGWALGAPASPPRAASTSAGGNSRNEADGNDAPPKLSTTGHATTWTGAVLCERLRLNLLSTWNAESRKGRTPGSGYVAEGAELVQTSDYKTVTQAAAVGTVHPVFRSWVAENLAKSQPLHEAEMETRRAEAARATQSAAPEAPPTDGQNYHEGSCYAADGAAPGGSMAGNNSLAVRLQVVEAKASSSTNNQPVRHMLTRSMTKTRAGGDVIADWLHEHMGGAVLRKSSLGGSSWSSAYRYELDNGKHLFVKLATSGDDTMFQGEALGLQAMYDTKTLRVPKVYHFGPLDSPQGGGTLRGSGSFIIMENLDMQGRPSMHELGAGLARMHLAEPGDENARAGRFGFAVDNTIGGTPQPNGWMDDWAAFFRERRLLHQLRLAGDAALTRMGERLAAHLDRFFEGVQVKPSLLHGDLWSGNYTGVSGVQGPEWAILDPAVYYGHHEAEFGMSWCAGFSGDFWKGYHSVLPKEPGFDERRDLYTLYHYLNHYNLFGGSYRGQWRLAPAVIFKGRLLLKQGLP</sequence>
<gene>
    <name evidence="6" type="ORF">WJX81_002192</name>
</gene>
<dbReference type="InterPro" id="IPR011009">
    <property type="entry name" value="Kinase-like_dom_sf"/>
</dbReference>
<dbReference type="Pfam" id="PF00320">
    <property type="entry name" value="GATA"/>
    <property type="match status" value="2"/>
</dbReference>
<comment type="caution">
    <text evidence="6">The sequence shown here is derived from an EMBL/GenBank/DDBJ whole genome shotgun (WGS) entry which is preliminary data.</text>
</comment>
<feature type="compositionally biased region" description="Low complexity" evidence="4">
    <location>
        <begin position="306"/>
        <end position="340"/>
    </location>
</feature>
<evidence type="ECO:0000313" key="7">
    <source>
        <dbReference type="Proteomes" id="UP001445335"/>
    </source>
</evidence>
<dbReference type="InterPro" id="IPR000679">
    <property type="entry name" value="Znf_GATA"/>
</dbReference>
<feature type="region of interest" description="Disordered" evidence="4">
    <location>
        <begin position="696"/>
        <end position="732"/>
    </location>
</feature>
<dbReference type="PANTHER" id="PTHR12149">
    <property type="entry name" value="FRUCTOSAMINE 3 KINASE-RELATED PROTEIN"/>
    <property type="match status" value="1"/>
</dbReference>
<dbReference type="SMART" id="SM00401">
    <property type="entry name" value="ZnF_GATA"/>
    <property type="match status" value="2"/>
</dbReference>
<comment type="catalytic activity">
    <reaction evidence="2">
        <text>N(6)-D-ribulosyl-L-lysyl-[protein] + ATP = N(6)-(3-O-phospho-D-ribulosyl)-L-lysyl-[protein] + ADP + H(+)</text>
        <dbReference type="Rhea" id="RHEA:48432"/>
        <dbReference type="Rhea" id="RHEA-COMP:12103"/>
        <dbReference type="Rhea" id="RHEA-COMP:12104"/>
        <dbReference type="ChEBI" id="CHEBI:15378"/>
        <dbReference type="ChEBI" id="CHEBI:30616"/>
        <dbReference type="ChEBI" id="CHEBI:90418"/>
        <dbReference type="ChEBI" id="CHEBI:90420"/>
        <dbReference type="ChEBI" id="CHEBI:456216"/>
        <dbReference type="EC" id="2.7.1.172"/>
    </reaction>
    <physiologicalReaction direction="left-to-right" evidence="2">
        <dbReference type="Rhea" id="RHEA:48433"/>
    </physiologicalReaction>
</comment>
<dbReference type="Gene3D" id="3.30.200.20">
    <property type="entry name" value="Phosphorylase Kinase, domain 1"/>
    <property type="match status" value="1"/>
</dbReference>
<feature type="domain" description="GATA-type" evidence="5">
    <location>
        <begin position="251"/>
        <end position="294"/>
    </location>
</feature>
<dbReference type="Pfam" id="PF03881">
    <property type="entry name" value="Fructosamin_kin"/>
    <property type="match status" value="1"/>
</dbReference>
<dbReference type="GO" id="GO:0102193">
    <property type="term" value="F:protein-ribulosamine 3-kinase activity"/>
    <property type="evidence" value="ECO:0007669"/>
    <property type="project" value="UniProtKB-EC"/>
</dbReference>
<dbReference type="PROSITE" id="PS50114">
    <property type="entry name" value="GATA_ZN_FINGER_2"/>
    <property type="match status" value="2"/>
</dbReference>
<dbReference type="EMBL" id="JALJOU010000003">
    <property type="protein sequence ID" value="KAK9845281.1"/>
    <property type="molecule type" value="Genomic_DNA"/>
</dbReference>
<dbReference type="GO" id="GO:0008270">
    <property type="term" value="F:zinc ion binding"/>
    <property type="evidence" value="ECO:0007669"/>
    <property type="project" value="UniProtKB-KW"/>
</dbReference>
<dbReference type="SUPFAM" id="SSF56112">
    <property type="entry name" value="Protein kinase-like (PK-like)"/>
    <property type="match status" value="1"/>
</dbReference>
<dbReference type="EC" id="2.7.1.172" evidence="1"/>
<evidence type="ECO:0000313" key="6">
    <source>
        <dbReference type="EMBL" id="KAK9845281.1"/>
    </source>
</evidence>
<keyword evidence="3" id="KW-0862">Zinc</keyword>
<dbReference type="GO" id="GO:0006355">
    <property type="term" value="P:regulation of DNA-templated transcription"/>
    <property type="evidence" value="ECO:0007669"/>
    <property type="project" value="InterPro"/>
</dbReference>
<dbReference type="InterPro" id="IPR013088">
    <property type="entry name" value="Znf_NHR/GATA"/>
</dbReference>
<evidence type="ECO:0000256" key="1">
    <source>
        <dbReference type="ARBA" id="ARBA00011961"/>
    </source>
</evidence>
<keyword evidence="3" id="KW-0479">Metal-binding</keyword>
<dbReference type="Gene3D" id="3.30.50.10">
    <property type="entry name" value="Erythroid Transcription Factor GATA-1, subunit A"/>
    <property type="match status" value="2"/>
</dbReference>
<dbReference type="InterPro" id="IPR016477">
    <property type="entry name" value="Fructo-/Ketosamine-3-kinase"/>
</dbReference>
<dbReference type="Proteomes" id="UP001445335">
    <property type="component" value="Unassembled WGS sequence"/>
</dbReference>
<dbReference type="Gene3D" id="3.90.1200.10">
    <property type="match status" value="1"/>
</dbReference>
<name>A0AAW1SGD3_9CHLO</name>
<feature type="region of interest" description="Disordered" evidence="4">
    <location>
        <begin position="302"/>
        <end position="406"/>
    </location>
</feature>
<evidence type="ECO:0000256" key="4">
    <source>
        <dbReference type="SAM" id="MobiDB-lite"/>
    </source>
</evidence>
<dbReference type="GO" id="GO:0043565">
    <property type="term" value="F:sequence-specific DNA binding"/>
    <property type="evidence" value="ECO:0007669"/>
    <property type="project" value="InterPro"/>
</dbReference>
<feature type="domain" description="GATA-type" evidence="5">
    <location>
        <begin position="512"/>
        <end position="566"/>
    </location>
</feature>
<evidence type="ECO:0000256" key="3">
    <source>
        <dbReference type="PROSITE-ProRule" id="PRU00094"/>
    </source>
</evidence>
<protein>
    <recommendedName>
        <fullName evidence="1">protein-ribulosamine 3-kinase</fullName>
        <ecNumber evidence="1">2.7.1.172</ecNumber>
    </recommendedName>
</protein>
<organism evidence="6 7">
    <name type="scientific">Elliptochloris bilobata</name>
    <dbReference type="NCBI Taxonomy" id="381761"/>
    <lineage>
        <taxon>Eukaryota</taxon>
        <taxon>Viridiplantae</taxon>
        <taxon>Chlorophyta</taxon>
        <taxon>core chlorophytes</taxon>
        <taxon>Trebouxiophyceae</taxon>
        <taxon>Trebouxiophyceae incertae sedis</taxon>
        <taxon>Elliptochloris clade</taxon>
        <taxon>Elliptochloris</taxon>
    </lineage>
</organism>
<dbReference type="CDD" id="cd00202">
    <property type="entry name" value="ZnF_GATA"/>
    <property type="match status" value="2"/>
</dbReference>
<feature type="region of interest" description="Disordered" evidence="4">
    <location>
        <begin position="810"/>
        <end position="845"/>
    </location>
</feature>
<dbReference type="PANTHER" id="PTHR12149:SF8">
    <property type="entry name" value="PROTEIN-RIBULOSAMINE 3-KINASE"/>
    <property type="match status" value="1"/>
</dbReference>
<reference evidence="6 7" key="1">
    <citation type="journal article" date="2024" name="Nat. Commun.">
        <title>Phylogenomics reveals the evolutionary origins of lichenization in chlorophyte algae.</title>
        <authorList>
            <person name="Puginier C."/>
            <person name="Libourel C."/>
            <person name="Otte J."/>
            <person name="Skaloud P."/>
            <person name="Haon M."/>
            <person name="Grisel S."/>
            <person name="Petersen M."/>
            <person name="Berrin J.G."/>
            <person name="Delaux P.M."/>
            <person name="Dal Grande F."/>
            <person name="Keller J."/>
        </authorList>
    </citation>
    <scope>NUCLEOTIDE SEQUENCE [LARGE SCALE GENOMIC DNA]</scope>
    <source>
        <strain evidence="6 7">SAG 245.80</strain>
    </source>
</reference>
<dbReference type="SUPFAM" id="SSF57716">
    <property type="entry name" value="Glucocorticoid receptor-like (DNA-binding domain)"/>
    <property type="match status" value="2"/>
</dbReference>
<feature type="compositionally biased region" description="Low complexity" evidence="4">
    <location>
        <begin position="696"/>
        <end position="712"/>
    </location>
</feature>
<keyword evidence="7" id="KW-1185">Reference proteome</keyword>